<dbReference type="Pfam" id="PF10604">
    <property type="entry name" value="Polyketide_cyc2"/>
    <property type="match status" value="1"/>
</dbReference>
<dbReference type="InterPro" id="IPR023393">
    <property type="entry name" value="START-like_dom_sf"/>
</dbReference>
<evidence type="ECO:0000313" key="2">
    <source>
        <dbReference type="Proteomes" id="UP000697998"/>
    </source>
</evidence>
<dbReference type="Proteomes" id="UP000697998">
    <property type="component" value="Unassembled WGS sequence"/>
</dbReference>
<organism evidence="1 2">
    <name type="scientific">Candidatus Accumulibacter proximus</name>
    <dbReference type="NCBI Taxonomy" id="2954385"/>
    <lineage>
        <taxon>Bacteria</taxon>
        <taxon>Pseudomonadati</taxon>
        <taxon>Pseudomonadota</taxon>
        <taxon>Betaproteobacteria</taxon>
        <taxon>Candidatus Accumulibacter</taxon>
    </lineage>
</organism>
<name>A0A935PWS9_9PROT</name>
<gene>
    <name evidence="1" type="ORF">IPJ27_08505</name>
</gene>
<dbReference type="SUPFAM" id="SSF55961">
    <property type="entry name" value="Bet v1-like"/>
    <property type="match status" value="1"/>
</dbReference>
<dbReference type="Gene3D" id="3.30.530.20">
    <property type="match status" value="1"/>
</dbReference>
<dbReference type="InterPro" id="IPR019587">
    <property type="entry name" value="Polyketide_cyclase/dehydratase"/>
</dbReference>
<reference evidence="1 2" key="1">
    <citation type="submission" date="2020-10" db="EMBL/GenBank/DDBJ databases">
        <title>Connecting structure to function with the recovery of over 1000 high-quality activated sludge metagenome-assembled genomes encoding full-length rRNA genes using long-read sequencing.</title>
        <authorList>
            <person name="Singleton C.M."/>
            <person name="Petriglieri F."/>
            <person name="Kristensen J.M."/>
            <person name="Kirkegaard R.H."/>
            <person name="Michaelsen T.Y."/>
            <person name="Andersen M.H."/>
            <person name="Karst S.M."/>
            <person name="Dueholm M.S."/>
            <person name="Nielsen P.H."/>
            <person name="Albertsen M."/>
        </authorList>
    </citation>
    <scope>NUCLEOTIDE SEQUENCE [LARGE SCALE GENOMIC DNA]</scope>
    <source>
        <strain evidence="1">EsbW_18-Q3-R4-48_BATAC.285</strain>
    </source>
</reference>
<evidence type="ECO:0000313" key="1">
    <source>
        <dbReference type="EMBL" id="MBK7674800.1"/>
    </source>
</evidence>
<comment type="caution">
    <text evidence="1">The sequence shown here is derived from an EMBL/GenBank/DDBJ whole genome shotgun (WGS) entry which is preliminary data.</text>
</comment>
<protein>
    <submittedName>
        <fullName evidence="1">SRPBCC family protein</fullName>
    </submittedName>
</protein>
<sequence>MIIAKADVVVFEEIERVYQFVALDFVANYPRWSPEVVELEALSTGPVRLGYQARQVRVDQGHRSESIFEVADLEPLKRVCFKGVSAPYRSLYEFDDVSSSTRISFSFEVEVLEGRLRPFEKLIRIAVQDGAKRTVRKLKLLIEKEMLDHGE</sequence>
<accession>A0A935PWS9</accession>
<dbReference type="AlphaFoldDB" id="A0A935PWS9"/>
<proteinExistence type="predicted"/>
<dbReference type="EMBL" id="JADJMH010000005">
    <property type="protein sequence ID" value="MBK7674800.1"/>
    <property type="molecule type" value="Genomic_DNA"/>
</dbReference>